<dbReference type="EMBL" id="JBAHYK010005227">
    <property type="protein sequence ID" value="KAL0562561.1"/>
    <property type="molecule type" value="Genomic_DNA"/>
</dbReference>
<protein>
    <submittedName>
        <fullName evidence="2">Uncharacterized protein</fullName>
    </submittedName>
</protein>
<evidence type="ECO:0000313" key="3">
    <source>
        <dbReference type="Proteomes" id="UP001465976"/>
    </source>
</evidence>
<evidence type="ECO:0000256" key="1">
    <source>
        <dbReference type="SAM" id="MobiDB-lite"/>
    </source>
</evidence>
<dbReference type="Proteomes" id="UP001465976">
    <property type="component" value="Unassembled WGS sequence"/>
</dbReference>
<comment type="caution">
    <text evidence="2">The sequence shown here is derived from an EMBL/GenBank/DDBJ whole genome shotgun (WGS) entry which is preliminary data.</text>
</comment>
<evidence type="ECO:0000313" key="2">
    <source>
        <dbReference type="EMBL" id="KAL0562561.1"/>
    </source>
</evidence>
<gene>
    <name evidence="2" type="ORF">V5O48_019525</name>
</gene>
<organism evidence="2 3">
    <name type="scientific">Marasmius crinis-equi</name>
    <dbReference type="NCBI Taxonomy" id="585013"/>
    <lineage>
        <taxon>Eukaryota</taxon>
        <taxon>Fungi</taxon>
        <taxon>Dikarya</taxon>
        <taxon>Basidiomycota</taxon>
        <taxon>Agaricomycotina</taxon>
        <taxon>Agaricomycetes</taxon>
        <taxon>Agaricomycetidae</taxon>
        <taxon>Agaricales</taxon>
        <taxon>Marasmiineae</taxon>
        <taxon>Marasmiaceae</taxon>
        <taxon>Marasmius</taxon>
    </lineage>
</organism>
<feature type="region of interest" description="Disordered" evidence="1">
    <location>
        <begin position="144"/>
        <end position="170"/>
    </location>
</feature>
<name>A0ABR3EI77_9AGAR</name>
<reference evidence="2 3" key="1">
    <citation type="submission" date="2024-02" db="EMBL/GenBank/DDBJ databases">
        <title>A draft genome for the cacao thread blight pathogen Marasmius crinis-equi.</title>
        <authorList>
            <person name="Cohen S.P."/>
            <person name="Baruah I.K."/>
            <person name="Amoako-Attah I."/>
            <person name="Bukari Y."/>
            <person name="Meinhardt L.W."/>
            <person name="Bailey B.A."/>
        </authorList>
    </citation>
    <scope>NUCLEOTIDE SEQUENCE [LARGE SCALE GENOMIC DNA]</scope>
    <source>
        <strain evidence="2 3">GH-76</strain>
    </source>
</reference>
<sequence length="170" mass="19668">TVKKRVEATLEDDEKNFYHGASLKVFQDQYGYKVMAQFSGYRPVEQQTVEMFINNKHPGPEKSTLMYFGPNHTSSQWNKQVVKNLREIAMPKMKEQAEEEKREWKQPSDQYVEALLHARMVAAASAWNLYRPNFDFALGRMETDAEALSRGSTQEAASQISKTLRSARER</sequence>
<proteinExistence type="predicted"/>
<feature type="compositionally biased region" description="Polar residues" evidence="1">
    <location>
        <begin position="150"/>
        <end position="164"/>
    </location>
</feature>
<accession>A0ABR3EI77</accession>
<keyword evidence="3" id="KW-1185">Reference proteome</keyword>
<feature type="non-terminal residue" evidence="2">
    <location>
        <position position="1"/>
    </location>
</feature>
<feature type="non-terminal residue" evidence="2">
    <location>
        <position position="170"/>
    </location>
</feature>